<name>A0A919AC84_9ACTN</name>
<protein>
    <recommendedName>
        <fullName evidence="2">YcaO domain-containing protein</fullName>
    </recommendedName>
</protein>
<dbReference type="PANTHER" id="PTHR37809">
    <property type="entry name" value="RIBOSOMAL PROTEIN S12 METHYLTHIOTRANSFERASE ACCESSORY FACTOR YCAO"/>
    <property type="match status" value="1"/>
</dbReference>
<keyword evidence="4" id="KW-1185">Reference proteome</keyword>
<feature type="region of interest" description="Disordered" evidence="1">
    <location>
        <begin position="224"/>
        <end position="266"/>
    </location>
</feature>
<dbReference type="NCBIfam" id="TIGR03604">
    <property type="entry name" value="TOMM_cyclo_SagD"/>
    <property type="match status" value="1"/>
</dbReference>
<accession>A0A919AC84</accession>
<dbReference type="InterPro" id="IPR027624">
    <property type="entry name" value="TOMM_cyclo_SagD"/>
</dbReference>
<dbReference type="Pfam" id="PF02624">
    <property type="entry name" value="YcaO"/>
    <property type="match status" value="1"/>
</dbReference>
<dbReference type="AlphaFoldDB" id="A0A919AC84"/>
<proteinExistence type="predicted"/>
<dbReference type="EMBL" id="BNBI01000003">
    <property type="protein sequence ID" value="GHE94749.1"/>
    <property type="molecule type" value="Genomic_DNA"/>
</dbReference>
<evidence type="ECO:0000256" key="1">
    <source>
        <dbReference type="SAM" id="MobiDB-lite"/>
    </source>
</evidence>
<feature type="domain" description="YcaO" evidence="2">
    <location>
        <begin position="365"/>
        <end position="741"/>
    </location>
</feature>
<dbReference type="PANTHER" id="PTHR37809:SF1">
    <property type="entry name" value="RIBOSOMAL PROTEIN S12 METHYLTHIOTRANSFERASE ACCESSORY FACTOR YCAO"/>
    <property type="match status" value="1"/>
</dbReference>
<dbReference type="Gene3D" id="3.30.1330.230">
    <property type="match status" value="1"/>
</dbReference>
<evidence type="ECO:0000313" key="3">
    <source>
        <dbReference type="EMBL" id="GHE94749.1"/>
    </source>
</evidence>
<evidence type="ECO:0000259" key="2">
    <source>
        <dbReference type="PROSITE" id="PS51664"/>
    </source>
</evidence>
<dbReference type="Gene3D" id="3.40.50.720">
    <property type="entry name" value="NAD(P)-binding Rossmann-like Domain"/>
    <property type="match status" value="1"/>
</dbReference>
<dbReference type="Gene3D" id="3.30.40.250">
    <property type="match status" value="1"/>
</dbReference>
<dbReference type="RefSeq" id="WP_229910282.1">
    <property type="nucleotide sequence ID" value="NZ_BNBI01000003.1"/>
</dbReference>
<reference evidence="3" key="2">
    <citation type="submission" date="2020-09" db="EMBL/GenBank/DDBJ databases">
        <authorList>
            <person name="Sun Q."/>
            <person name="Ohkuma M."/>
        </authorList>
    </citation>
    <scope>NUCLEOTIDE SEQUENCE</scope>
    <source>
        <strain evidence="3">JCM 4477</strain>
    </source>
</reference>
<dbReference type="Proteomes" id="UP000630718">
    <property type="component" value="Unassembled WGS sequence"/>
</dbReference>
<dbReference type="Gene3D" id="3.30.160.660">
    <property type="match status" value="1"/>
</dbReference>
<dbReference type="InterPro" id="IPR003776">
    <property type="entry name" value="YcaO-like_dom"/>
</dbReference>
<comment type="caution">
    <text evidence="3">The sequence shown here is derived from an EMBL/GenBank/DDBJ whole genome shotgun (WGS) entry which is preliminary data.</text>
</comment>
<reference evidence="3" key="1">
    <citation type="journal article" date="2014" name="Int. J. Syst. Evol. Microbiol.">
        <title>Complete genome sequence of Corynebacterium casei LMG S-19264T (=DSM 44701T), isolated from a smear-ripened cheese.</title>
        <authorList>
            <consortium name="US DOE Joint Genome Institute (JGI-PGF)"/>
            <person name="Walter F."/>
            <person name="Albersmeier A."/>
            <person name="Kalinowski J."/>
            <person name="Ruckert C."/>
        </authorList>
    </citation>
    <scope>NUCLEOTIDE SEQUENCE</scope>
    <source>
        <strain evidence="3">JCM 4477</strain>
    </source>
</reference>
<dbReference type="PROSITE" id="PS51664">
    <property type="entry name" value="YCAO"/>
    <property type="match status" value="1"/>
</dbReference>
<evidence type="ECO:0000313" key="4">
    <source>
        <dbReference type="Proteomes" id="UP000630718"/>
    </source>
</evidence>
<feature type="compositionally biased region" description="Low complexity" evidence="1">
    <location>
        <begin position="239"/>
        <end position="253"/>
    </location>
</feature>
<sequence length="741" mass="79204">MDAHAPTELRPDVRLVPRGDHLYVCASTGTLRVPARVPVPATGGEAVPADAVPEQVVHGLRARGLAHERGRLVHPLYGETAALDADRPVAVAPEGLGGEVSALLERMGLTAVPDDRTGRAAAAVLPLSLPEEHLVRRVASALEAGTPLVTYLDTPTRLFYATLTPPRTPCPVCLVRRLRANHVWQPIADLPLGVLLGAADTGTWPSTAVAAGLLAHEVLTLLTSGTPHGQDGTPHGRDGTPQGQHGTPQGQHGTPEDAPPTGRGRLTEVEHGSLERAEHDLFHLPGCPACAAHVTPPRRADEPDHIDAAVSWERMRGAVDELTGIVLRLLVDERDDALGETTYARTAGMTKTHWFSPVTAEARGGAVKNDPVTARVCAVGETLERYAAGVYDPAGLVRASAAALGEEAVDPRSLPLGSPAEYDRHDRLAPYDPEAEIDWVPGRSLTTGRTRYVPACAVYLPYRFPPGHRAWYDPISTGLAAGGSFHHAVHGGLMEAVERDASVVFWENRLVLPTLDLDGLPDGPARRIVERMRAQGVTVTAKDLTTDLGIPAVGVRFLRHTERRPVVTHSARADLDPHAALLGALEEGCLGWAGARLWQDNLDAGETIPAPGDVLSTLKEFSLFYWAPDRLAHLAFWDEGPLLPVPAARPSAGLPADVTEAVRRLAARGHETIAVDITPVDVAECGVTVVRTVVPGLCPITLRSDFHRRGGPRVFRAPLAMGVRETPLTEEQLNPLPLPFL</sequence>
<gene>
    <name evidence="3" type="ORF">GCM10018772_18530</name>
</gene>
<organism evidence="3 4">
    <name type="scientific">Streptomyces fumanus</name>
    <dbReference type="NCBI Taxonomy" id="67302"/>
    <lineage>
        <taxon>Bacteria</taxon>
        <taxon>Bacillati</taxon>
        <taxon>Actinomycetota</taxon>
        <taxon>Actinomycetes</taxon>
        <taxon>Kitasatosporales</taxon>
        <taxon>Streptomycetaceae</taxon>
        <taxon>Streptomyces</taxon>
    </lineage>
</organism>